<evidence type="ECO:0000256" key="1">
    <source>
        <dbReference type="ARBA" id="ARBA00022729"/>
    </source>
</evidence>
<dbReference type="SMART" id="SM00749">
    <property type="entry name" value="BON"/>
    <property type="match status" value="3"/>
</dbReference>
<gene>
    <name evidence="3" type="ORF">MAUB_08260</name>
</gene>
<dbReference type="Gene3D" id="3.30.1340.30">
    <property type="match status" value="3"/>
</dbReference>
<evidence type="ECO:0000259" key="2">
    <source>
        <dbReference type="PROSITE" id="PS50914"/>
    </source>
</evidence>
<dbReference type="EMBL" id="AP022577">
    <property type="protein sequence ID" value="BBX82953.1"/>
    <property type="molecule type" value="Genomic_DNA"/>
</dbReference>
<dbReference type="PANTHER" id="PTHR34606">
    <property type="entry name" value="BON DOMAIN-CONTAINING PROTEIN"/>
    <property type="match status" value="1"/>
</dbReference>
<dbReference type="Proteomes" id="UP000465609">
    <property type="component" value="Chromosome"/>
</dbReference>
<feature type="domain" description="BON" evidence="2">
    <location>
        <begin position="150"/>
        <end position="217"/>
    </location>
</feature>
<organism evidence="3 4">
    <name type="scientific">Mycolicibacterium aubagnense</name>
    <dbReference type="NCBI Taxonomy" id="319707"/>
    <lineage>
        <taxon>Bacteria</taxon>
        <taxon>Bacillati</taxon>
        <taxon>Actinomycetota</taxon>
        <taxon>Actinomycetes</taxon>
        <taxon>Mycobacteriales</taxon>
        <taxon>Mycobacteriaceae</taxon>
        <taxon>Mycolicibacterium</taxon>
    </lineage>
</organism>
<accession>A0ABN5YN18</accession>
<protein>
    <submittedName>
        <fullName evidence="3">BON domain-containing protein</fullName>
    </submittedName>
</protein>
<proteinExistence type="predicted"/>
<dbReference type="InterPro" id="IPR051686">
    <property type="entry name" value="Lipoprotein_DolP"/>
</dbReference>
<dbReference type="InterPro" id="IPR007055">
    <property type="entry name" value="BON_dom"/>
</dbReference>
<dbReference type="PANTHER" id="PTHR34606:SF4">
    <property type="entry name" value="OUTER MEMBRANE LIPOPROTEIN DOLP"/>
    <property type="match status" value="1"/>
</dbReference>
<dbReference type="InterPro" id="IPR014004">
    <property type="entry name" value="Transpt-assoc_nodulatn_dom_bac"/>
</dbReference>
<keyword evidence="1" id="KW-0732">Signal</keyword>
<reference evidence="3 4" key="1">
    <citation type="journal article" date="2019" name="Emerg. Microbes Infect.">
        <title>Comprehensive subspecies identification of 175 nontuberculous mycobacteria species based on 7547 genomic profiles.</title>
        <authorList>
            <person name="Matsumoto Y."/>
            <person name="Kinjo T."/>
            <person name="Motooka D."/>
            <person name="Nabeya D."/>
            <person name="Jung N."/>
            <person name="Uechi K."/>
            <person name="Horii T."/>
            <person name="Iida T."/>
            <person name="Fujita J."/>
            <person name="Nakamura S."/>
        </authorList>
    </citation>
    <scope>NUCLEOTIDE SEQUENCE [LARGE SCALE GENOMIC DNA]</scope>
    <source>
        <strain evidence="3 4">JCM 15296</strain>
    </source>
</reference>
<name>A0ABN5YN18_9MYCO</name>
<feature type="domain" description="BON" evidence="2">
    <location>
        <begin position="5"/>
        <end position="73"/>
    </location>
</feature>
<dbReference type="RefSeq" id="WP_138228366.1">
    <property type="nucleotide sequence ID" value="NZ_AP022577.1"/>
</dbReference>
<sequence length="217" mass="23384">MYLKDDTALVEDILEELKADPAIECSRIGVTAADGVVTLTGAVPTCWQKHEAVQAIWRVLGVRALADDLRVEVLGTHVRNDTDIAAAAATVLQSHSDLPDTIEATVRDGIVTLTGKVDWHFQRAAAANAVKNIRGVKNVRNNMDINDAPKVADVRERIRMELARTVNAEVNNIVVETGDGTVTLRGTVRSESDADAARHAAWAVPGVKSVKDLLHVS</sequence>
<dbReference type="PROSITE" id="PS50914">
    <property type="entry name" value="BON"/>
    <property type="match status" value="3"/>
</dbReference>
<keyword evidence="4" id="KW-1185">Reference proteome</keyword>
<feature type="domain" description="BON" evidence="2">
    <location>
        <begin position="80"/>
        <end position="147"/>
    </location>
</feature>
<evidence type="ECO:0000313" key="3">
    <source>
        <dbReference type="EMBL" id="BBX82953.1"/>
    </source>
</evidence>
<evidence type="ECO:0000313" key="4">
    <source>
        <dbReference type="Proteomes" id="UP000465609"/>
    </source>
</evidence>
<dbReference type="Pfam" id="PF04972">
    <property type="entry name" value="BON"/>
    <property type="match status" value="3"/>
</dbReference>